<dbReference type="AlphaFoldDB" id="A0A8B6H3F2"/>
<evidence type="ECO:0000256" key="5">
    <source>
        <dbReference type="PIRNR" id="PIRNR023381"/>
    </source>
</evidence>
<proteinExistence type="predicted"/>
<dbReference type="PANTHER" id="PTHR12226:SF3">
    <property type="entry name" value="SOLUTE CARRIER FAMILY 66 MEMBER 3"/>
    <property type="match status" value="1"/>
</dbReference>
<accession>A0A8B6H3F2</accession>
<dbReference type="InterPro" id="IPR006603">
    <property type="entry name" value="PQ-loop_rpt"/>
</dbReference>
<evidence type="ECO:0000313" key="8">
    <source>
        <dbReference type="Proteomes" id="UP000596742"/>
    </source>
</evidence>
<dbReference type="EMBL" id="UYJE01009404">
    <property type="protein sequence ID" value="VDI73237.1"/>
    <property type="molecule type" value="Genomic_DNA"/>
</dbReference>
<keyword evidence="8" id="KW-1185">Reference proteome</keyword>
<evidence type="ECO:0000256" key="4">
    <source>
        <dbReference type="ARBA" id="ARBA00023136"/>
    </source>
</evidence>
<dbReference type="GO" id="GO:0016020">
    <property type="term" value="C:membrane"/>
    <property type="evidence" value="ECO:0007669"/>
    <property type="project" value="UniProtKB-SubCell"/>
</dbReference>
<dbReference type="InterPro" id="IPR016817">
    <property type="entry name" value="MannP-dilichol_defect-1"/>
</dbReference>
<keyword evidence="4 5" id="KW-0472">Membrane</keyword>
<evidence type="ECO:0000256" key="2">
    <source>
        <dbReference type="ARBA" id="ARBA00022692"/>
    </source>
</evidence>
<evidence type="ECO:0000256" key="3">
    <source>
        <dbReference type="ARBA" id="ARBA00022989"/>
    </source>
</evidence>
<evidence type="ECO:0000256" key="6">
    <source>
        <dbReference type="SAM" id="Phobius"/>
    </source>
</evidence>
<organism evidence="7 8">
    <name type="scientific">Mytilus galloprovincialis</name>
    <name type="common">Mediterranean mussel</name>
    <dbReference type="NCBI Taxonomy" id="29158"/>
    <lineage>
        <taxon>Eukaryota</taxon>
        <taxon>Metazoa</taxon>
        <taxon>Spiralia</taxon>
        <taxon>Lophotrochozoa</taxon>
        <taxon>Mollusca</taxon>
        <taxon>Bivalvia</taxon>
        <taxon>Autobranchia</taxon>
        <taxon>Pteriomorphia</taxon>
        <taxon>Mytilida</taxon>
        <taxon>Mytiloidea</taxon>
        <taxon>Mytilidae</taxon>
        <taxon>Mytilinae</taxon>
        <taxon>Mytilus</taxon>
    </lineage>
</organism>
<feature type="transmembrane region" description="Helical" evidence="6">
    <location>
        <begin position="6"/>
        <end position="25"/>
    </location>
</feature>
<feature type="transmembrane region" description="Helical" evidence="6">
    <location>
        <begin position="69"/>
        <end position="88"/>
    </location>
</feature>
<comment type="caution">
    <text evidence="7">The sequence shown here is derived from an EMBL/GenBank/DDBJ whole genome shotgun (WGS) entry which is preliminary data.</text>
</comment>
<dbReference type="Pfam" id="PF04193">
    <property type="entry name" value="PQ-loop"/>
    <property type="match status" value="1"/>
</dbReference>
<evidence type="ECO:0000256" key="1">
    <source>
        <dbReference type="ARBA" id="ARBA00004141"/>
    </source>
</evidence>
<dbReference type="Gene3D" id="1.20.1280.290">
    <property type="match status" value="2"/>
</dbReference>
<keyword evidence="3 5" id="KW-1133">Transmembrane helix</keyword>
<keyword evidence="2 5" id="KW-0812">Transmembrane</keyword>
<dbReference type="PIRSF" id="PIRSF023381">
    <property type="entry name" value="MannP-dilichol_defect-1p"/>
    <property type="match status" value="1"/>
</dbReference>
<comment type="subcellular location">
    <subcellularLocation>
        <location evidence="1 5">Membrane</location>
        <topology evidence="1 5">Multi-pass membrane protein</topology>
    </subcellularLocation>
</comment>
<name>A0A8B6H3F2_MYTGA</name>
<dbReference type="PANTHER" id="PTHR12226">
    <property type="entry name" value="MANNOSE-P-DOLICHOL UTILIZATION DEFECT 1 LEC35 -RELATED"/>
    <property type="match status" value="1"/>
</dbReference>
<dbReference type="OrthoDB" id="271506at2759"/>
<feature type="transmembrane region" description="Helical" evidence="6">
    <location>
        <begin position="183"/>
        <end position="203"/>
    </location>
</feature>
<dbReference type="Proteomes" id="UP000596742">
    <property type="component" value="Unassembled WGS sequence"/>
</dbReference>
<sequence>MTLSSGVEIFCNILSTSVIIGGLSLKIPQIISVVKASSTRGLSLSGVILEECAYSIMLTYHFASGYPLMTYLEYTVCVLQDLMLIMLILHYNDQFSLNSIIWFVVYFAVYNCIAFRIFPDFIVNASINLVTPLSVFSKAAQIKTLWEKKDSGHVSLTTYSLAAYGCIARVVTTALQTADVAVLINYITSGSLNLVIVALIIVYSQNKKHKLY</sequence>
<protein>
    <recommendedName>
        <fullName evidence="5">Solute carrier family 66 member 3</fullName>
    </recommendedName>
</protein>
<evidence type="ECO:0000313" key="7">
    <source>
        <dbReference type="EMBL" id="VDI73237.1"/>
    </source>
</evidence>
<feature type="transmembrane region" description="Helical" evidence="6">
    <location>
        <begin position="100"/>
        <end position="118"/>
    </location>
</feature>
<gene>
    <name evidence="7" type="ORF">MGAL_10B015655</name>
</gene>
<reference evidence="7" key="1">
    <citation type="submission" date="2018-11" db="EMBL/GenBank/DDBJ databases">
        <authorList>
            <person name="Alioto T."/>
            <person name="Alioto T."/>
        </authorList>
    </citation>
    <scope>NUCLEOTIDE SEQUENCE</scope>
</reference>